<dbReference type="InParanoid" id="A0A1Y1WXA9"/>
<evidence type="ECO:0000313" key="4">
    <source>
        <dbReference type="EMBL" id="ORX78025.1"/>
    </source>
</evidence>
<dbReference type="GO" id="GO:0006629">
    <property type="term" value="P:lipid metabolic process"/>
    <property type="evidence" value="ECO:0007669"/>
    <property type="project" value="InterPro"/>
</dbReference>
<dbReference type="InterPro" id="IPR002921">
    <property type="entry name" value="Fungal_lipase-type"/>
</dbReference>
<dbReference type="InterPro" id="IPR051299">
    <property type="entry name" value="AB_hydrolase_lip/est"/>
</dbReference>
<dbReference type="GO" id="GO:0016787">
    <property type="term" value="F:hydrolase activity"/>
    <property type="evidence" value="ECO:0007669"/>
    <property type="project" value="UniProtKB-KW"/>
</dbReference>
<keyword evidence="1" id="KW-0732">Signal</keyword>
<dbReference type="AlphaFoldDB" id="A0A1Y1WXA9"/>
<organism evidence="4 5">
    <name type="scientific">Basidiobolus meristosporus CBS 931.73</name>
    <dbReference type="NCBI Taxonomy" id="1314790"/>
    <lineage>
        <taxon>Eukaryota</taxon>
        <taxon>Fungi</taxon>
        <taxon>Fungi incertae sedis</taxon>
        <taxon>Zoopagomycota</taxon>
        <taxon>Entomophthoromycotina</taxon>
        <taxon>Basidiobolomycetes</taxon>
        <taxon>Basidiobolales</taxon>
        <taxon>Basidiobolaceae</taxon>
        <taxon>Basidiobolus</taxon>
    </lineage>
</organism>
<proteinExistence type="predicted"/>
<evidence type="ECO:0000259" key="3">
    <source>
        <dbReference type="Pfam" id="PF01764"/>
    </source>
</evidence>
<dbReference type="PANTHER" id="PTHR46640">
    <property type="entry name" value="TRIACYLGLYCEROL LIPASE, PUTATIVE (AFU_ORTHOLOGUE AFUA_6G06510)-RELATED"/>
    <property type="match status" value="1"/>
</dbReference>
<dbReference type="EMBL" id="MCFE01000849">
    <property type="protein sequence ID" value="ORX78025.1"/>
    <property type="molecule type" value="Genomic_DNA"/>
</dbReference>
<gene>
    <name evidence="4" type="ORF">K493DRAFT_308779</name>
</gene>
<reference evidence="4 5" key="1">
    <citation type="submission" date="2016-07" db="EMBL/GenBank/DDBJ databases">
        <title>Pervasive Adenine N6-methylation of Active Genes in Fungi.</title>
        <authorList>
            <consortium name="DOE Joint Genome Institute"/>
            <person name="Mondo S.J."/>
            <person name="Dannebaum R.O."/>
            <person name="Kuo R.C."/>
            <person name="Labutti K."/>
            <person name="Haridas S."/>
            <person name="Kuo A."/>
            <person name="Salamov A."/>
            <person name="Ahrendt S.R."/>
            <person name="Lipzen A."/>
            <person name="Sullivan W."/>
            <person name="Andreopoulos W.B."/>
            <person name="Clum A."/>
            <person name="Lindquist E."/>
            <person name="Daum C."/>
            <person name="Ramamoorthy G.K."/>
            <person name="Gryganskyi A."/>
            <person name="Culley D."/>
            <person name="Magnuson J.K."/>
            <person name="James T.Y."/>
            <person name="O'Malley M.A."/>
            <person name="Stajich J.E."/>
            <person name="Spatafora J.W."/>
            <person name="Visel A."/>
            <person name="Grigoriev I.V."/>
        </authorList>
    </citation>
    <scope>NUCLEOTIDE SEQUENCE [LARGE SCALE GENOMIC DNA]</scope>
    <source>
        <strain evidence="4 5">CBS 931.73</strain>
    </source>
</reference>
<evidence type="ECO:0000313" key="5">
    <source>
        <dbReference type="Proteomes" id="UP000193498"/>
    </source>
</evidence>
<dbReference type="Proteomes" id="UP000193498">
    <property type="component" value="Unassembled WGS sequence"/>
</dbReference>
<protein>
    <submittedName>
        <fullName evidence="4">Alpha/beta-hydrolase</fullName>
    </submittedName>
</protein>
<dbReference type="InterPro" id="IPR029058">
    <property type="entry name" value="AB_hydrolase_fold"/>
</dbReference>
<dbReference type="STRING" id="1314790.A0A1Y1WXA9"/>
<dbReference type="OrthoDB" id="426718at2759"/>
<name>A0A1Y1WXA9_9FUNG</name>
<evidence type="ECO:0000256" key="2">
    <source>
        <dbReference type="ARBA" id="ARBA00022801"/>
    </source>
</evidence>
<dbReference type="Gene3D" id="3.40.50.1820">
    <property type="entry name" value="alpha/beta hydrolase"/>
    <property type="match status" value="1"/>
</dbReference>
<dbReference type="SUPFAM" id="SSF53474">
    <property type="entry name" value="alpha/beta-Hydrolases"/>
    <property type="match status" value="1"/>
</dbReference>
<feature type="domain" description="Fungal lipase-type" evidence="3">
    <location>
        <begin position="87"/>
        <end position="232"/>
    </location>
</feature>
<dbReference type="Pfam" id="PF01764">
    <property type="entry name" value="Lipase_3"/>
    <property type="match status" value="1"/>
</dbReference>
<keyword evidence="5" id="KW-1185">Reference proteome</keyword>
<dbReference type="PANTHER" id="PTHR46640:SF1">
    <property type="entry name" value="FUNGAL LIPASE-LIKE DOMAIN-CONTAINING PROTEIN-RELATED"/>
    <property type="match status" value="1"/>
</dbReference>
<accession>A0A1Y1WXA9</accession>
<comment type="caution">
    <text evidence="4">The sequence shown here is derived from an EMBL/GenBank/DDBJ whole genome shotgun (WGS) entry which is preliminary data.</text>
</comment>
<sequence length="234" mass="26341">MFPLSTTMEASYECFAPTRIVMCYTKIHPSKISQMIYYENMLTFSTNVRCEDCTSPQHFWANQYLHNPNRDSAGYIGLDEQEKKTMLSFRGTVNFKNLLNDANAVSEYYTFPETSMKVNVHKGFHQAYLSFQAQVRQSFKNLLTTRIKDPKLYTLAVVGHSLGGSIAAFAALDVFSFGSSNTGLVPSTFGLPHKNVYLHTYGQLATGDKAFAQQLYNIFEKKATIANVARVTNS</sequence>
<dbReference type="CDD" id="cd00519">
    <property type="entry name" value="Lipase_3"/>
    <property type="match status" value="1"/>
</dbReference>
<evidence type="ECO:0000256" key="1">
    <source>
        <dbReference type="ARBA" id="ARBA00022729"/>
    </source>
</evidence>
<keyword evidence="2 4" id="KW-0378">Hydrolase</keyword>